<dbReference type="PANTHER" id="PTHR47642">
    <property type="entry name" value="ATP-DEPENDENT DNA HELICASE"/>
    <property type="match status" value="1"/>
</dbReference>
<protein>
    <recommendedName>
        <fullName evidence="3">DNA helicase</fullName>
    </recommendedName>
</protein>
<evidence type="ECO:0008006" key="3">
    <source>
        <dbReference type="Google" id="ProtNLM"/>
    </source>
</evidence>
<dbReference type="OrthoDB" id="6141723at2759"/>
<sequence length="333" mass="37737">EPESRVFIIKPCNDMEKLSTDSTDVAKKGILDHYVARPDTLKSICLANFVSWFEFSKQKTGKEKMMMNLIPKKPIPAWRRDVQIFITALNHLAVEKLTPKEVILFKARHIGPHVVPPGNSTHLFFKNKDIDDQNNAVLRQINPNCVTFMAIDMIIGPGDDTSKSYALNLCSFRKTSETFGLPKSLLLCVGAPYMITWNINTTDDLGNGATGCLRDISYRTSASGEAQPCCLHIEFENERVGESIRKQNRINPKEARAGDIVKKELYRLRTTSAVNFNRFDVLNTSGENVPFSFTTFGHFQLTKNILPLIVITIPVTYYNLWNQRFLQQSNVIC</sequence>
<evidence type="ECO:0000313" key="2">
    <source>
        <dbReference type="Proteomes" id="UP000708208"/>
    </source>
</evidence>
<name>A0A8J2JPC2_9HEXA</name>
<gene>
    <name evidence="1" type="ORF">AFUS01_LOCUS13444</name>
</gene>
<feature type="non-terminal residue" evidence="1">
    <location>
        <position position="1"/>
    </location>
</feature>
<dbReference type="Proteomes" id="UP000708208">
    <property type="component" value="Unassembled WGS sequence"/>
</dbReference>
<accession>A0A8J2JPC2</accession>
<proteinExistence type="predicted"/>
<dbReference type="EMBL" id="CAJVCH010109563">
    <property type="protein sequence ID" value="CAG7724417.1"/>
    <property type="molecule type" value="Genomic_DNA"/>
</dbReference>
<evidence type="ECO:0000313" key="1">
    <source>
        <dbReference type="EMBL" id="CAG7724417.1"/>
    </source>
</evidence>
<dbReference type="InterPro" id="IPR051055">
    <property type="entry name" value="PIF1_helicase"/>
</dbReference>
<organism evidence="1 2">
    <name type="scientific">Allacma fusca</name>
    <dbReference type="NCBI Taxonomy" id="39272"/>
    <lineage>
        <taxon>Eukaryota</taxon>
        <taxon>Metazoa</taxon>
        <taxon>Ecdysozoa</taxon>
        <taxon>Arthropoda</taxon>
        <taxon>Hexapoda</taxon>
        <taxon>Collembola</taxon>
        <taxon>Symphypleona</taxon>
        <taxon>Sminthuridae</taxon>
        <taxon>Allacma</taxon>
    </lineage>
</organism>
<comment type="caution">
    <text evidence="1">The sequence shown here is derived from an EMBL/GenBank/DDBJ whole genome shotgun (WGS) entry which is preliminary data.</text>
</comment>
<dbReference type="AlphaFoldDB" id="A0A8J2JPC2"/>
<reference evidence="1" key="1">
    <citation type="submission" date="2021-06" db="EMBL/GenBank/DDBJ databases">
        <authorList>
            <person name="Hodson N. C."/>
            <person name="Mongue J. A."/>
            <person name="Jaron S. K."/>
        </authorList>
    </citation>
    <scope>NUCLEOTIDE SEQUENCE</scope>
</reference>
<keyword evidence="2" id="KW-1185">Reference proteome</keyword>